<sequence length="135" mass="15369">MESILFIAESERNDTDRFNCHVTNKYGNTTANFQVIVQEEPAAPSGVRTVEKTGRTITIRWDEPINGHSPITRYHVQYKQRDSDTWEKFTVPSNKNTVVVENLLPANVYHFQVAAENSIGLSNYSALYTGETEEE</sequence>
<dbReference type="RefSeq" id="XP_022236676.1">
    <property type="nucleotide sequence ID" value="XM_022380968.1"/>
</dbReference>
<dbReference type="InterPro" id="IPR036116">
    <property type="entry name" value="FN3_sf"/>
</dbReference>
<dbReference type="Proteomes" id="UP000694941">
    <property type="component" value="Unplaced"/>
</dbReference>
<dbReference type="SUPFAM" id="SSF49265">
    <property type="entry name" value="Fibronectin type III"/>
    <property type="match status" value="1"/>
</dbReference>
<feature type="non-terminal residue" evidence="4">
    <location>
        <position position="135"/>
    </location>
</feature>
<dbReference type="GeneID" id="111084192"/>
<dbReference type="PROSITE" id="PS50853">
    <property type="entry name" value="FN3"/>
    <property type="match status" value="1"/>
</dbReference>
<protein>
    <submittedName>
        <fullName evidence="4">Myosin-binding protein H-like</fullName>
    </submittedName>
</protein>
<dbReference type="Pfam" id="PF00041">
    <property type="entry name" value="fn3"/>
    <property type="match status" value="1"/>
</dbReference>
<evidence type="ECO:0000256" key="1">
    <source>
        <dbReference type="ARBA" id="ARBA00023319"/>
    </source>
</evidence>
<evidence type="ECO:0000313" key="4">
    <source>
        <dbReference type="RefSeq" id="XP_022236676.1"/>
    </source>
</evidence>
<keyword evidence="3" id="KW-1185">Reference proteome</keyword>
<evidence type="ECO:0000313" key="3">
    <source>
        <dbReference type="Proteomes" id="UP000694941"/>
    </source>
</evidence>
<gene>
    <name evidence="4" type="primary">LOC111084192</name>
</gene>
<reference evidence="4" key="1">
    <citation type="submission" date="2025-08" db="UniProtKB">
        <authorList>
            <consortium name="RefSeq"/>
        </authorList>
    </citation>
    <scope>IDENTIFICATION</scope>
    <source>
        <tissue evidence="4">Muscle</tissue>
    </source>
</reference>
<dbReference type="InterPro" id="IPR013783">
    <property type="entry name" value="Ig-like_fold"/>
</dbReference>
<evidence type="ECO:0000259" key="2">
    <source>
        <dbReference type="PROSITE" id="PS50853"/>
    </source>
</evidence>
<accession>A0ABM1RZ71</accession>
<dbReference type="SMART" id="SM00060">
    <property type="entry name" value="FN3"/>
    <property type="match status" value="1"/>
</dbReference>
<organism evidence="3 4">
    <name type="scientific">Limulus polyphemus</name>
    <name type="common">Atlantic horseshoe crab</name>
    <dbReference type="NCBI Taxonomy" id="6850"/>
    <lineage>
        <taxon>Eukaryota</taxon>
        <taxon>Metazoa</taxon>
        <taxon>Ecdysozoa</taxon>
        <taxon>Arthropoda</taxon>
        <taxon>Chelicerata</taxon>
        <taxon>Merostomata</taxon>
        <taxon>Xiphosura</taxon>
        <taxon>Limulidae</taxon>
        <taxon>Limulus</taxon>
    </lineage>
</organism>
<dbReference type="InterPro" id="IPR003961">
    <property type="entry name" value="FN3_dom"/>
</dbReference>
<dbReference type="CDD" id="cd00063">
    <property type="entry name" value="FN3"/>
    <property type="match status" value="1"/>
</dbReference>
<dbReference type="PRINTS" id="PR00014">
    <property type="entry name" value="FNTYPEIII"/>
</dbReference>
<proteinExistence type="predicted"/>
<feature type="domain" description="Fibronectin type-III" evidence="2">
    <location>
        <begin position="43"/>
        <end position="135"/>
    </location>
</feature>
<dbReference type="PANTHER" id="PTHR14340:SF9">
    <property type="entry name" value="FIBRONECTIN TYPE-III DOMAIN-CONTAINING PROTEIN"/>
    <property type="match status" value="1"/>
</dbReference>
<keyword evidence="1" id="KW-0393">Immunoglobulin domain</keyword>
<dbReference type="Gene3D" id="2.60.40.10">
    <property type="entry name" value="Immunoglobulins"/>
    <property type="match status" value="2"/>
</dbReference>
<dbReference type="PANTHER" id="PTHR14340">
    <property type="entry name" value="MICROFIBRIL-ASSOCIATED GLYCOPROTEIN 3"/>
    <property type="match status" value="1"/>
</dbReference>
<name>A0ABM1RZ71_LIMPO</name>